<dbReference type="PANTHER" id="PTHR43065">
    <property type="entry name" value="SENSOR HISTIDINE KINASE"/>
    <property type="match status" value="1"/>
</dbReference>
<evidence type="ECO:0000256" key="4">
    <source>
        <dbReference type="PROSITE-ProRule" id="PRU00169"/>
    </source>
</evidence>
<evidence type="ECO:0000259" key="6">
    <source>
        <dbReference type="PROSITE" id="PS50110"/>
    </source>
</evidence>
<dbReference type="EC" id="2.7.13.3" evidence="2"/>
<gene>
    <name evidence="8" type="ORF">HBF25_11875</name>
</gene>
<dbReference type="InterPro" id="IPR003661">
    <property type="entry name" value="HisK_dim/P_dom"/>
</dbReference>
<feature type="modified residue" description="4-aspartylphosphate" evidence="4">
    <location>
        <position position="600"/>
    </location>
</feature>
<protein>
    <recommendedName>
        <fullName evidence="2">histidine kinase</fullName>
        <ecNumber evidence="2">2.7.13.3</ecNumber>
    </recommendedName>
</protein>
<accession>A0A7X5ZIP5</accession>
<evidence type="ECO:0000313" key="9">
    <source>
        <dbReference type="Proteomes" id="UP000490980"/>
    </source>
</evidence>
<dbReference type="SMART" id="SM00448">
    <property type="entry name" value="REC"/>
    <property type="match status" value="1"/>
</dbReference>
<dbReference type="GO" id="GO:0000155">
    <property type="term" value="F:phosphorelay sensor kinase activity"/>
    <property type="evidence" value="ECO:0007669"/>
    <property type="project" value="InterPro"/>
</dbReference>
<dbReference type="InterPro" id="IPR036097">
    <property type="entry name" value="HisK_dim/P_sf"/>
</dbReference>
<dbReference type="InterPro" id="IPR004358">
    <property type="entry name" value="Sig_transdc_His_kin-like_C"/>
</dbReference>
<dbReference type="InterPro" id="IPR035965">
    <property type="entry name" value="PAS-like_dom_sf"/>
</dbReference>
<reference evidence="8 9" key="1">
    <citation type="submission" date="2020-03" db="EMBL/GenBank/DDBJ databases">
        <authorList>
            <person name="Lai Q."/>
        </authorList>
    </citation>
    <scope>NUCLEOTIDE SEQUENCE [LARGE SCALE GENOMIC DNA]</scope>
    <source>
        <strain evidence="8 9">CCUG 25036</strain>
    </source>
</reference>
<dbReference type="SMART" id="SM00091">
    <property type="entry name" value="PAS"/>
    <property type="match status" value="2"/>
</dbReference>
<dbReference type="InterPro" id="IPR011006">
    <property type="entry name" value="CheY-like_superfamily"/>
</dbReference>
<evidence type="ECO:0000313" key="8">
    <source>
        <dbReference type="EMBL" id="NII07087.1"/>
    </source>
</evidence>
<dbReference type="InterPro" id="IPR013656">
    <property type="entry name" value="PAS_4"/>
</dbReference>
<dbReference type="InterPro" id="IPR036890">
    <property type="entry name" value="HATPase_C_sf"/>
</dbReference>
<dbReference type="PANTHER" id="PTHR43065:SF42">
    <property type="entry name" value="TWO-COMPONENT SENSOR PPRA"/>
    <property type="match status" value="1"/>
</dbReference>
<dbReference type="SUPFAM" id="SSF55785">
    <property type="entry name" value="PYP-like sensor domain (PAS domain)"/>
    <property type="match status" value="2"/>
</dbReference>
<dbReference type="PRINTS" id="PR00344">
    <property type="entry name" value="BCTRLSENSOR"/>
</dbReference>
<dbReference type="SMART" id="SM00387">
    <property type="entry name" value="HATPase_c"/>
    <property type="match status" value="1"/>
</dbReference>
<feature type="domain" description="Response regulatory" evidence="6">
    <location>
        <begin position="550"/>
        <end position="665"/>
    </location>
</feature>
<dbReference type="RefSeq" id="WP_166948670.1">
    <property type="nucleotide sequence ID" value="NZ_JAARLZ010000006.1"/>
</dbReference>
<dbReference type="Pfam" id="PF02518">
    <property type="entry name" value="HATPase_c"/>
    <property type="match status" value="1"/>
</dbReference>
<organism evidence="8 9">
    <name type="scientific">Luteibacter anthropi</name>
    <dbReference type="NCBI Taxonomy" id="564369"/>
    <lineage>
        <taxon>Bacteria</taxon>
        <taxon>Pseudomonadati</taxon>
        <taxon>Pseudomonadota</taxon>
        <taxon>Gammaproteobacteria</taxon>
        <taxon>Lysobacterales</taxon>
        <taxon>Rhodanobacteraceae</taxon>
        <taxon>Luteibacter</taxon>
    </lineage>
</organism>
<comment type="catalytic activity">
    <reaction evidence="1">
        <text>ATP + protein L-histidine = ADP + protein N-phospho-L-histidine.</text>
        <dbReference type="EC" id="2.7.13.3"/>
    </reaction>
</comment>
<dbReference type="Pfam" id="PF08447">
    <property type="entry name" value="PAS_3"/>
    <property type="match status" value="1"/>
</dbReference>
<comment type="caution">
    <text evidence="8">The sequence shown here is derived from an EMBL/GenBank/DDBJ whole genome shotgun (WGS) entry which is preliminary data.</text>
</comment>
<dbReference type="SUPFAM" id="SSF55874">
    <property type="entry name" value="ATPase domain of HSP90 chaperone/DNA topoisomerase II/histidine kinase"/>
    <property type="match status" value="1"/>
</dbReference>
<dbReference type="Gene3D" id="3.30.565.10">
    <property type="entry name" value="Histidine kinase-like ATPase, C-terminal domain"/>
    <property type="match status" value="1"/>
</dbReference>
<dbReference type="InterPro" id="IPR001789">
    <property type="entry name" value="Sig_transdc_resp-reg_receiver"/>
</dbReference>
<dbReference type="SUPFAM" id="SSF47384">
    <property type="entry name" value="Homodimeric domain of signal transducing histidine kinase"/>
    <property type="match status" value="1"/>
</dbReference>
<dbReference type="SUPFAM" id="SSF52172">
    <property type="entry name" value="CheY-like"/>
    <property type="match status" value="1"/>
</dbReference>
<dbReference type="NCBIfam" id="TIGR00229">
    <property type="entry name" value="sensory_box"/>
    <property type="match status" value="1"/>
</dbReference>
<dbReference type="Pfam" id="PF00072">
    <property type="entry name" value="Response_reg"/>
    <property type="match status" value="1"/>
</dbReference>
<name>A0A7X5ZIP5_9GAMM</name>
<evidence type="ECO:0000256" key="3">
    <source>
        <dbReference type="ARBA" id="ARBA00022553"/>
    </source>
</evidence>
<dbReference type="Gene3D" id="3.40.50.2300">
    <property type="match status" value="1"/>
</dbReference>
<keyword evidence="9" id="KW-1185">Reference proteome</keyword>
<dbReference type="InterPro" id="IPR013655">
    <property type="entry name" value="PAS_fold_3"/>
</dbReference>
<dbReference type="PROSITE" id="PS50112">
    <property type="entry name" value="PAS"/>
    <property type="match status" value="1"/>
</dbReference>
<evidence type="ECO:0000256" key="1">
    <source>
        <dbReference type="ARBA" id="ARBA00000085"/>
    </source>
</evidence>
<dbReference type="EMBL" id="JAARLZ010000006">
    <property type="protein sequence ID" value="NII07087.1"/>
    <property type="molecule type" value="Genomic_DNA"/>
</dbReference>
<dbReference type="PROSITE" id="PS50110">
    <property type="entry name" value="RESPONSE_REGULATORY"/>
    <property type="match status" value="1"/>
</dbReference>
<dbReference type="SMART" id="SM00388">
    <property type="entry name" value="HisKA"/>
    <property type="match status" value="1"/>
</dbReference>
<dbReference type="InterPro" id="IPR005467">
    <property type="entry name" value="His_kinase_dom"/>
</dbReference>
<evidence type="ECO:0000259" key="5">
    <source>
        <dbReference type="PROSITE" id="PS50109"/>
    </source>
</evidence>
<dbReference type="PROSITE" id="PS50109">
    <property type="entry name" value="HIS_KIN"/>
    <property type="match status" value="1"/>
</dbReference>
<feature type="domain" description="Histidine kinase" evidence="5">
    <location>
        <begin position="310"/>
        <end position="529"/>
    </location>
</feature>
<proteinExistence type="predicted"/>
<dbReference type="CDD" id="cd00130">
    <property type="entry name" value="PAS"/>
    <property type="match status" value="2"/>
</dbReference>
<feature type="domain" description="PAS" evidence="7">
    <location>
        <begin position="213"/>
        <end position="248"/>
    </location>
</feature>
<dbReference type="InterPro" id="IPR003594">
    <property type="entry name" value="HATPase_dom"/>
</dbReference>
<dbReference type="Gene3D" id="1.10.287.130">
    <property type="match status" value="1"/>
</dbReference>
<sequence length="670" mass="73388">MPPRTDPFAFLPDDSVAADEVRAFDWNSVPLGPPDGWPPALRAMLSTVFHTPRPMFVAAGTGRTLLFNDSFRPMLGPRLGNASGKTITDLWVDSHPDTAVHVERAFAGQSSVHRDMPLRLSRHGFAEETWWTISYMPLRDEHGTIIGINGFAHETTRAVRSSLALRELNTSLEREVDLRTRERDQIWGISRDLYVITTRDGHYRNANPAWRELGYDTSELVGLAFDELVHPDDVDRARDAITQLFEGDIVVDLELRVRTKDDEYRWFAWTCVPDGDVVYCMGRDTQRRRDMEDQLRHAQKLEALGRLTGGIAHDFNNILGGIGGAIEVVGDRLEAGRVDGTRRLLDAAGGAVKRAAGLTHRLLAYSRQQALSLSDVDTNALVRGLDLLLRPLLGERLSLNLRMQPDLWRTLSDASQLESAILNLAINARDAMPGGGTLTIQTRNAPASDIGSGPTDHVVIAVTDTGTGMSRSVIEKAFDPFFTTKAIGQGTGLGLSMVDGFARQTGGRAIIDSTPGEGTTVSLWLPRHRGADDAVHAHVVQTTRRGRGQHVLLVEDEHMLRSLSREVLEDAGYRVTDCGNGDDALALVKTSAAPDILVTDIGLPGLDGRQLALASRQTFPELPVLFITGYAWEAFADSPQLPARAALLGKPFSVHALVEAVAELLDAKTR</sequence>
<dbReference type="Pfam" id="PF08448">
    <property type="entry name" value="PAS_4"/>
    <property type="match status" value="1"/>
</dbReference>
<keyword evidence="3 4" id="KW-0597">Phosphoprotein</keyword>
<dbReference type="AlphaFoldDB" id="A0A7X5ZIP5"/>
<dbReference type="Gene3D" id="3.30.450.20">
    <property type="entry name" value="PAS domain"/>
    <property type="match status" value="2"/>
</dbReference>
<evidence type="ECO:0000259" key="7">
    <source>
        <dbReference type="PROSITE" id="PS50112"/>
    </source>
</evidence>
<dbReference type="Proteomes" id="UP000490980">
    <property type="component" value="Unassembled WGS sequence"/>
</dbReference>
<dbReference type="InterPro" id="IPR000014">
    <property type="entry name" value="PAS"/>
</dbReference>
<evidence type="ECO:0000256" key="2">
    <source>
        <dbReference type="ARBA" id="ARBA00012438"/>
    </source>
</evidence>